<reference evidence="1 2" key="1">
    <citation type="journal article" date="2023" name="Plants (Basel)">
        <title>Bridging the Gap: Combining Genomics and Transcriptomics Approaches to Understand Stylosanthes scabra, an Orphan Legume from the Brazilian Caatinga.</title>
        <authorList>
            <person name="Ferreira-Neto J.R.C."/>
            <person name="da Silva M.D."/>
            <person name="Binneck E."/>
            <person name="de Melo N.F."/>
            <person name="da Silva R.H."/>
            <person name="de Melo A.L.T.M."/>
            <person name="Pandolfi V."/>
            <person name="Bustamante F.O."/>
            <person name="Brasileiro-Vidal A.C."/>
            <person name="Benko-Iseppon A.M."/>
        </authorList>
    </citation>
    <scope>NUCLEOTIDE SEQUENCE [LARGE SCALE GENOMIC DNA]</scope>
    <source>
        <tissue evidence="1">Leaves</tissue>
    </source>
</reference>
<dbReference type="EMBL" id="JASCZI010151867">
    <property type="protein sequence ID" value="MED6174712.1"/>
    <property type="molecule type" value="Genomic_DNA"/>
</dbReference>
<comment type="caution">
    <text evidence="1">The sequence shown here is derived from an EMBL/GenBank/DDBJ whole genome shotgun (WGS) entry which is preliminary data.</text>
</comment>
<sequence>MYGLKLPSEPDAPSPTPTFHCSSEGDLPSFMVSSIAEAFVPAVVSYRVAVRCCPLCQRQFACLRRSHCAISNPSSTLSHCGSTTTKLCRLPSSTCYVVASLFIIFTNLQFLNICSSSSIMNEEDQKNREGIIQSNKN</sequence>
<name>A0ABU6VM80_9FABA</name>
<accession>A0ABU6VM80</accession>
<dbReference type="Proteomes" id="UP001341840">
    <property type="component" value="Unassembled WGS sequence"/>
</dbReference>
<gene>
    <name evidence="1" type="ORF">PIB30_071677</name>
</gene>
<evidence type="ECO:0000313" key="2">
    <source>
        <dbReference type="Proteomes" id="UP001341840"/>
    </source>
</evidence>
<keyword evidence="2" id="KW-1185">Reference proteome</keyword>
<proteinExistence type="predicted"/>
<organism evidence="1 2">
    <name type="scientific">Stylosanthes scabra</name>
    <dbReference type="NCBI Taxonomy" id="79078"/>
    <lineage>
        <taxon>Eukaryota</taxon>
        <taxon>Viridiplantae</taxon>
        <taxon>Streptophyta</taxon>
        <taxon>Embryophyta</taxon>
        <taxon>Tracheophyta</taxon>
        <taxon>Spermatophyta</taxon>
        <taxon>Magnoliopsida</taxon>
        <taxon>eudicotyledons</taxon>
        <taxon>Gunneridae</taxon>
        <taxon>Pentapetalae</taxon>
        <taxon>rosids</taxon>
        <taxon>fabids</taxon>
        <taxon>Fabales</taxon>
        <taxon>Fabaceae</taxon>
        <taxon>Papilionoideae</taxon>
        <taxon>50 kb inversion clade</taxon>
        <taxon>dalbergioids sensu lato</taxon>
        <taxon>Dalbergieae</taxon>
        <taxon>Pterocarpus clade</taxon>
        <taxon>Stylosanthes</taxon>
    </lineage>
</organism>
<evidence type="ECO:0000313" key="1">
    <source>
        <dbReference type="EMBL" id="MED6174712.1"/>
    </source>
</evidence>
<protein>
    <submittedName>
        <fullName evidence="1">Uncharacterized protein</fullName>
    </submittedName>
</protein>